<evidence type="ECO:0000313" key="2">
    <source>
        <dbReference type="EMBL" id="RXN24610.1"/>
    </source>
</evidence>
<evidence type="ECO:0000313" key="3">
    <source>
        <dbReference type="Proteomes" id="UP000290572"/>
    </source>
</evidence>
<accession>A0A498MV63</accession>
<dbReference type="InterPro" id="IPR005515">
    <property type="entry name" value="VOMI"/>
</dbReference>
<dbReference type="EMBL" id="QBIY01012527">
    <property type="protein sequence ID" value="RXN24610.1"/>
    <property type="molecule type" value="Genomic_DNA"/>
</dbReference>
<dbReference type="AlphaFoldDB" id="A0A498MV63"/>
<comment type="caution">
    <text evidence="2">The sequence shown here is derived from an EMBL/GenBank/DDBJ whole genome shotgun (WGS) entry which is preliminary data.</text>
</comment>
<dbReference type="Proteomes" id="UP000290572">
    <property type="component" value="Unassembled WGS sequence"/>
</dbReference>
<proteinExistence type="evidence at protein level"/>
<dbReference type="STRING" id="84645.A0A498MV63"/>
<dbReference type="Gene3D" id="2.100.10.20">
    <property type="entry name" value="Vitelline membrane outer layer protein I (VOMI)"/>
    <property type="match status" value="5"/>
</dbReference>
<dbReference type="GO" id="GO:0005615">
    <property type="term" value="C:extracellular space"/>
    <property type="evidence" value="ECO:0007669"/>
    <property type="project" value="TreeGrafter"/>
</dbReference>
<dbReference type="PANTHER" id="PTHR18841">
    <property type="entry name" value="VITELLINE MEMBRANE OUTER LAYER PROTEIN I-RELATED"/>
    <property type="match status" value="1"/>
</dbReference>
<organism evidence="2 3">
    <name type="scientific">Labeo rohita</name>
    <name type="common">Indian major carp</name>
    <name type="synonym">Cyprinus rohita</name>
    <dbReference type="NCBI Taxonomy" id="84645"/>
    <lineage>
        <taxon>Eukaryota</taxon>
        <taxon>Metazoa</taxon>
        <taxon>Chordata</taxon>
        <taxon>Craniata</taxon>
        <taxon>Vertebrata</taxon>
        <taxon>Euteleostomi</taxon>
        <taxon>Actinopterygii</taxon>
        <taxon>Neopterygii</taxon>
        <taxon>Teleostei</taxon>
        <taxon>Ostariophysi</taxon>
        <taxon>Cypriniformes</taxon>
        <taxon>Cyprinidae</taxon>
        <taxon>Labeoninae</taxon>
        <taxon>Labeonini</taxon>
        <taxon>Labeo</taxon>
    </lineage>
</organism>
<evidence type="ECO:0000256" key="1">
    <source>
        <dbReference type="SAM" id="Phobius"/>
    </source>
</evidence>
<keyword evidence="1" id="KW-1133">Transmembrane helix</keyword>
<keyword evidence="4" id="KW-1267">Proteomics identification</keyword>
<dbReference type="PANTHER" id="PTHR18841:SF0">
    <property type="entry name" value="VITELLINE MEMBRANE OUTER LAYER 1 HOMOLOG A-RELATED"/>
    <property type="match status" value="1"/>
</dbReference>
<feature type="transmembrane region" description="Helical" evidence="1">
    <location>
        <begin position="534"/>
        <end position="554"/>
    </location>
</feature>
<evidence type="ECO:0007829" key="4">
    <source>
        <dbReference type="PeptideAtlas" id="A0A498MV63"/>
    </source>
</evidence>
<keyword evidence="1" id="KW-0472">Membrane</keyword>
<dbReference type="Pfam" id="PF03762">
    <property type="entry name" value="VOMI"/>
    <property type="match status" value="5"/>
</dbReference>
<feature type="transmembrane region" description="Helical" evidence="1">
    <location>
        <begin position="497"/>
        <end position="514"/>
    </location>
</feature>
<dbReference type="InterPro" id="IPR036706">
    <property type="entry name" value="VOMI_sf"/>
</dbReference>
<dbReference type="CDD" id="cd00220">
    <property type="entry name" value="VMO-I"/>
    <property type="match status" value="2"/>
</dbReference>
<feature type="transmembrane region" description="Helical" evidence="1">
    <location>
        <begin position="342"/>
        <end position="363"/>
    </location>
</feature>
<keyword evidence="3" id="KW-1185">Reference proteome</keyword>
<reference evidence="2 3" key="1">
    <citation type="submission" date="2018-03" db="EMBL/GenBank/DDBJ databases">
        <title>Draft genome sequence of Rohu Carp (Labeo rohita).</title>
        <authorList>
            <person name="Das P."/>
            <person name="Kushwaha B."/>
            <person name="Joshi C.G."/>
            <person name="Kumar D."/>
            <person name="Nagpure N.S."/>
            <person name="Sahoo L."/>
            <person name="Das S.P."/>
            <person name="Bit A."/>
            <person name="Patnaik S."/>
            <person name="Meher P.K."/>
            <person name="Jayasankar P."/>
            <person name="Koringa P.G."/>
            <person name="Patel N.V."/>
            <person name="Hinsu A.T."/>
            <person name="Kumar R."/>
            <person name="Pandey M."/>
            <person name="Agarwal S."/>
            <person name="Srivastava S."/>
            <person name="Singh M."/>
            <person name="Iquebal M.A."/>
            <person name="Jaiswal S."/>
            <person name="Angadi U.B."/>
            <person name="Kumar N."/>
            <person name="Raza M."/>
            <person name="Shah T.M."/>
            <person name="Rai A."/>
            <person name="Jena J.K."/>
        </authorList>
    </citation>
    <scope>NUCLEOTIDE SEQUENCE [LARGE SCALE GENOMIC DNA]</scope>
    <source>
        <strain evidence="2">DASCIFA01</strain>
        <tissue evidence="2">Testis</tissue>
    </source>
</reference>
<name>A0A498MV63_LABRO</name>
<keyword evidence="1" id="KW-0812">Transmembrane</keyword>
<dbReference type="SUPFAM" id="SSF51092">
    <property type="entry name" value="Vitelline membrane outer protein-I (VMO-I)"/>
    <property type="match status" value="5"/>
</dbReference>
<gene>
    <name evidence="2" type="ORF">ROHU_022117</name>
</gene>
<protein>
    <submittedName>
        <fullName evidence="2">Vitelline membrane outer layer 1-like protein</fullName>
    </submittedName>
</protein>
<sequence>MCDVVVPPGTLEVEDPVGDGDDTALNGIRLHCTKGSSQSYHDYSSVQSDVGSWGRWTDIKWCSSGYLTAFQLRVERSQGNGDDTAANNINHIQVIDSCSVFLAADWLEPGWNQVSVEAAGIRFVRSIDRHYRSELKVPNGGRWGSWGQRQMCPIGMYAAGFSLKVEDPIDGDDTALNGIRLHCTKGSSQSYHDYSSVQSDVGSWGRWTDIKWCPSGFLSAFQLRVERSQGNGDDTAANNINWGHWTDIKWCPSGFLTDFRLNVETPQGTGDDTAANNIIHVRVVDVRSVFLAADWLEPGNHNIDKPYKCILKESGFRISVDRLQSAQAFCSGFEETVVSVAAMHHFTSMMFSLLVITGLQVSVESAGRRLERSTNRLYTTELSVPNGGGWGTWGNREMCPFGTYAAGFSLKVEGHVGDGDDTALNGIRLHCIGLLRSYHNYASVQSVVGSWGQWTSIKWCPSGYLTDFQLRVETSQGNGDDTAANNIKWKIMLVKGMILHSTGFAFTVLAYYAWNTLTPQFSQTQADQASAVAMHHFTSIMLSLLAFIGLHVSVQSAGRRSERSIERHFVSLLTVPNGMSFGSWADRELCPSQTYAAGFSLKVEKLSFGFWDNTALNGIRLHCVSLFKDSNLYDEEGSAIHSAIGSWGEWTETKWCPSGFLTAFQLRVESYQGFEDDTAANNIRFNCSEGTLLLGDGTDRGEWGDWSPLCKGRGMCGIRTLIEESQGIGDDTALNDARMFCCD</sequence>